<evidence type="ECO:0000313" key="5">
    <source>
        <dbReference type="Proteomes" id="UP000654075"/>
    </source>
</evidence>
<dbReference type="Gene3D" id="3.40.50.2000">
    <property type="entry name" value="Glycogen Phosphorylase B"/>
    <property type="match status" value="1"/>
</dbReference>
<accession>A0A813EJ44</accession>
<evidence type="ECO:0000256" key="3">
    <source>
        <dbReference type="ARBA" id="ARBA00022679"/>
    </source>
</evidence>
<evidence type="ECO:0000313" key="4">
    <source>
        <dbReference type="EMBL" id="CAE8598240.1"/>
    </source>
</evidence>
<keyword evidence="3" id="KW-0808">Transferase</keyword>
<proteinExistence type="predicted"/>
<reference evidence="4" key="1">
    <citation type="submission" date="2021-02" db="EMBL/GenBank/DDBJ databases">
        <authorList>
            <person name="Dougan E. K."/>
            <person name="Rhodes N."/>
            <person name="Thang M."/>
            <person name="Chan C."/>
        </authorList>
    </citation>
    <scope>NUCLEOTIDE SEQUENCE</scope>
</reference>
<dbReference type="PANTHER" id="PTHR44835:SF1">
    <property type="entry name" value="PROTEIN O-GLCNAC TRANSFERASE"/>
    <property type="match status" value="1"/>
</dbReference>
<dbReference type="InterPro" id="IPR051939">
    <property type="entry name" value="Glycosyltr_41/O-GlcNAc_trsf"/>
</dbReference>
<evidence type="ECO:0000256" key="2">
    <source>
        <dbReference type="ARBA" id="ARBA00022676"/>
    </source>
</evidence>
<organism evidence="4 5">
    <name type="scientific">Polarella glacialis</name>
    <name type="common">Dinoflagellate</name>
    <dbReference type="NCBI Taxonomy" id="89957"/>
    <lineage>
        <taxon>Eukaryota</taxon>
        <taxon>Sar</taxon>
        <taxon>Alveolata</taxon>
        <taxon>Dinophyceae</taxon>
        <taxon>Suessiales</taxon>
        <taxon>Suessiaceae</taxon>
        <taxon>Polarella</taxon>
    </lineage>
</organism>
<gene>
    <name evidence="4" type="ORF">PGLA1383_LOCUS16651</name>
</gene>
<dbReference type="OrthoDB" id="420945at2759"/>
<dbReference type="AlphaFoldDB" id="A0A813EJ44"/>
<keyword evidence="2" id="KW-0328">Glycosyltransferase</keyword>
<dbReference type="GO" id="GO:0016757">
    <property type="term" value="F:glycosyltransferase activity"/>
    <property type="evidence" value="ECO:0007669"/>
    <property type="project" value="UniProtKB-KW"/>
</dbReference>
<dbReference type="EMBL" id="CAJNNV010010129">
    <property type="protein sequence ID" value="CAE8598240.1"/>
    <property type="molecule type" value="Genomic_DNA"/>
</dbReference>
<evidence type="ECO:0000256" key="1">
    <source>
        <dbReference type="ARBA" id="ARBA00004922"/>
    </source>
</evidence>
<keyword evidence="5" id="KW-1185">Reference proteome</keyword>
<protein>
    <submittedName>
        <fullName evidence="4">Uncharacterized protein</fullName>
    </submittedName>
</protein>
<comment type="caution">
    <text evidence="4">The sequence shown here is derived from an EMBL/GenBank/DDBJ whole genome shotgun (WGS) entry which is preliminary data.</text>
</comment>
<comment type="pathway">
    <text evidence="1">Protein modification; protein glycosylation.</text>
</comment>
<sequence>MDYRISDEHADPKDAPGLTTEKVVYLPDCFLCYTPPEIAPPVVLRPAQESYGCITFGCFNNLAKVSSQTVRLWSQLLREVPDARLFLKSKALACPEVQEKFRRAFCSYGVDSSRLDL</sequence>
<dbReference type="Gene3D" id="3.40.50.11380">
    <property type="match status" value="1"/>
</dbReference>
<name>A0A813EJ44_POLGL</name>
<dbReference type="PANTHER" id="PTHR44835">
    <property type="entry name" value="UDP-N-ACETYLGLUCOSAMINE--PEPTIDE N-ACETYLGLUCOSAMINYLTRANSFERASE SPINDLY-RELATED"/>
    <property type="match status" value="1"/>
</dbReference>
<dbReference type="Proteomes" id="UP000654075">
    <property type="component" value="Unassembled WGS sequence"/>
</dbReference>